<dbReference type="FunFam" id="1.10.510.10:FF:000945">
    <property type="entry name" value="Uncharacterized protein"/>
    <property type="match status" value="1"/>
</dbReference>
<name>A0AAU9JIB3_9CILI</name>
<comment type="caution">
    <text evidence="2">The sequence shown here is derived from an EMBL/GenBank/DDBJ whole genome shotgun (WGS) entry which is preliminary data.</text>
</comment>
<dbReference type="InterPro" id="IPR000719">
    <property type="entry name" value="Prot_kinase_dom"/>
</dbReference>
<dbReference type="Gene3D" id="2.30.29.30">
    <property type="entry name" value="Pleckstrin-homology domain (PH domain)/Phosphotyrosine-binding domain (PTB)"/>
    <property type="match status" value="1"/>
</dbReference>
<dbReference type="SMART" id="SM00220">
    <property type="entry name" value="S_TKc"/>
    <property type="match status" value="1"/>
</dbReference>
<dbReference type="EMBL" id="CAJZBQ010000044">
    <property type="protein sequence ID" value="CAG9327732.1"/>
    <property type="molecule type" value="Genomic_DNA"/>
</dbReference>
<dbReference type="PANTHER" id="PTHR24347">
    <property type="entry name" value="SERINE/THREONINE-PROTEIN KINASE"/>
    <property type="match status" value="1"/>
</dbReference>
<proteinExistence type="predicted"/>
<dbReference type="CDD" id="cd05117">
    <property type="entry name" value="STKc_CAMK"/>
    <property type="match status" value="1"/>
</dbReference>
<dbReference type="Pfam" id="PF00069">
    <property type="entry name" value="Pkinase"/>
    <property type="match status" value="1"/>
</dbReference>
<dbReference type="Proteomes" id="UP001162131">
    <property type="component" value="Unassembled WGS sequence"/>
</dbReference>
<dbReference type="InterPro" id="IPR011993">
    <property type="entry name" value="PH-like_dom_sf"/>
</dbReference>
<organism evidence="2 3">
    <name type="scientific">Blepharisma stoltei</name>
    <dbReference type="NCBI Taxonomy" id="1481888"/>
    <lineage>
        <taxon>Eukaryota</taxon>
        <taxon>Sar</taxon>
        <taxon>Alveolata</taxon>
        <taxon>Ciliophora</taxon>
        <taxon>Postciliodesmatophora</taxon>
        <taxon>Heterotrichea</taxon>
        <taxon>Heterotrichida</taxon>
        <taxon>Blepharismidae</taxon>
        <taxon>Blepharisma</taxon>
    </lineage>
</organism>
<dbReference type="InterPro" id="IPR008271">
    <property type="entry name" value="Ser/Thr_kinase_AS"/>
</dbReference>
<dbReference type="InterPro" id="IPR011009">
    <property type="entry name" value="Kinase-like_dom_sf"/>
</dbReference>
<gene>
    <name evidence="2" type="ORF">BSTOLATCC_MIC44360</name>
</gene>
<evidence type="ECO:0000313" key="2">
    <source>
        <dbReference type="EMBL" id="CAG9327732.1"/>
    </source>
</evidence>
<evidence type="ECO:0000313" key="3">
    <source>
        <dbReference type="Proteomes" id="UP001162131"/>
    </source>
</evidence>
<dbReference type="GO" id="GO:0005524">
    <property type="term" value="F:ATP binding"/>
    <property type="evidence" value="ECO:0007669"/>
    <property type="project" value="InterPro"/>
</dbReference>
<reference evidence="2" key="1">
    <citation type="submission" date="2021-09" db="EMBL/GenBank/DDBJ databases">
        <authorList>
            <consortium name="AG Swart"/>
            <person name="Singh M."/>
            <person name="Singh A."/>
            <person name="Seah K."/>
            <person name="Emmerich C."/>
        </authorList>
    </citation>
    <scope>NUCLEOTIDE SEQUENCE</scope>
    <source>
        <strain evidence="2">ATCC30299</strain>
    </source>
</reference>
<protein>
    <recommendedName>
        <fullName evidence="1">Protein kinase domain-containing protein</fullName>
    </recommendedName>
</protein>
<dbReference type="SUPFAM" id="SSF50729">
    <property type="entry name" value="PH domain-like"/>
    <property type="match status" value="1"/>
</dbReference>
<dbReference type="GO" id="GO:0004672">
    <property type="term" value="F:protein kinase activity"/>
    <property type="evidence" value="ECO:0007669"/>
    <property type="project" value="InterPro"/>
</dbReference>
<accession>A0AAU9JIB3</accession>
<dbReference type="PROSITE" id="PS00108">
    <property type="entry name" value="PROTEIN_KINASE_ST"/>
    <property type="match status" value="1"/>
</dbReference>
<evidence type="ECO:0000259" key="1">
    <source>
        <dbReference type="PROSITE" id="PS50011"/>
    </source>
</evidence>
<dbReference type="SUPFAM" id="SSF56112">
    <property type="entry name" value="Protein kinase-like (PK-like)"/>
    <property type="match status" value="1"/>
</dbReference>
<sequence>MSSLFYSADRRSNPGKVFWSPFTDSMIPDLSQNMIYAGSLFVNNSTGHLKKRRFILTNIGLYYCPSAKSPPKKMCIISWKLLSVFTEESENGPRHGFSLSSGKVSHDFYPITPLKLQTWVKHLSIYAIATRLQDHYLIVKEAGHGSTSTVFLGIEKETQQKFAIKSISKEILVFNKRALPALINEIEFMRVLSHPRLVKLHKIYEDEQHVHLILDYMEHGDLFARLTRRGSFSEETAIKFTKNLLEVIEYVHSKNIIHRDLKPENILMMDKENDVDFKIADFGLATTSSKDLTSRCGSPGYAAPELLWKTPYGFKVDIFSIGVILYVLLTGRAPFYGRNVQELLVNNRECNINFYEKHWKNISVEAMNIVVKLTEKDPNLRYTATEALAHPWFIKKENKKRTSKRATSNVVKDNLNFIPPYGLSSTQNYSNNSPSYASHAVLNGRFKINRKSTVKVLMDPVKEDSPRRNYQNRNLFITLRKLDPIETRK</sequence>
<keyword evidence="3" id="KW-1185">Reference proteome</keyword>
<dbReference type="PROSITE" id="PS50011">
    <property type="entry name" value="PROTEIN_KINASE_DOM"/>
    <property type="match status" value="1"/>
</dbReference>
<dbReference type="Gene3D" id="1.10.510.10">
    <property type="entry name" value="Transferase(Phosphotransferase) domain 1"/>
    <property type="match status" value="1"/>
</dbReference>
<dbReference type="AlphaFoldDB" id="A0AAU9JIB3"/>
<feature type="domain" description="Protein kinase" evidence="1">
    <location>
        <begin position="136"/>
        <end position="393"/>
    </location>
</feature>